<keyword evidence="5" id="KW-1185">Reference proteome</keyword>
<evidence type="ECO:0000256" key="3">
    <source>
        <dbReference type="SAM" id="Phobius"/>
    </source>
</evidence>
<dbReference type="GO" id="GO:0008107">
    <property type="term" value="F:galactoside 2-alpha-L-fucosyltransferase activity"/>
    <property type="evidence" value="ECO:0007669"/>
    <property type="project" value="InterPro"/>
</dbReference>
<dbReference type="PANTHER" id="PTHR11927:SF9">
    <property type="entry name" value="L-FUCOSYLTRANSFERASE"/>
    <property type="match status" value="1"/>
</dbReference>
<dbReference type="EMBL" id="SMFN01000017">
    <property type="protein sequence ID" value="TDE02040.1"/>
    <property type="molecule type" value="Genomic_DNA"/>
</dbReference>
<name>A0A4R5CRP2_9FLAO</name>
<evidence type="ECO:0000313" key="5">
    <source>
        <dbReference type="Proteomes" id="UP000294644"/>
    </source>
</evidence>
<keyword evidence="3" id="KW-1133">Transmembrane helix</keyword>
<gene>
    <name evidence="4" type="ORF">E0F91_13190</name>
</gene>
<evidence type="ECO:0000256" key="2">
    <source>
        <dbReference type="ARBA" id="ARBA00022679"/>
    </source>
</evidence>
<keyword evidence="3" id="KW-0472">Membrane</keyword>
<dbReference type="AlphaFoldDB" id="A0A4R5CRP2"/>
<evidence type="ECO:0000256" key="1">
    <source>
        <dbReference type="ARBA" id="ARBA00022676"/>
    </source>
</evidence>
<keyword evidence="1 4" id="KW-0328">Glycosyltransferase</keyword>
<evidence type="ECO:0000313" key="4">
    <source>
        <dbReference type="EMBL" id="TDE02040.1"/>
    </source>
</evidence>
<dbReference type="Pfam" id="PF01531">
    <property type="entry name" value="Glyco_transf_11"/>
    <property type="match status" value="1"/>
</dbReference>
<dbReference type="PROSITE" id="PS51257">
    <property type="entry name" value="PROKAR_LIPOPROTEIN"/>
    <property type="match status" value="1"/>
</dbReference>
<dbReference type="GO" id="GO:0005975">
    <property type="term" value="P:carbohydrate metabolic process"/>
    <property type="evidence" value="ECO:0007669"/>
    <property type="project" value="InterPro"/>
</dbReference>
<dbReference type="OrthoDB" id="9794601at2"/>
<reference evidence="4 5" key="1">
    <citation type="submission" date="2019-03" db="EMBL/GenBank/DDBJ databases">
        <title>Flavobacterium LB-D12 sp. nov., isolated from arctic soil.</title>
        <authorList>
            <person name="Chaudhary D.K."/>
        </authorList>
    </citation>
    <scope>NUCLEOTIDE SEQUENCE [LARGE SCALE GENOMIC DNA]</scope>
    <source>
        <strain evidence="4 5">LB-D12</strain>
    </source>
</reference>
<sequence>MLTFLKLGSKGNLGNQLFQISSVIGLACKHKHDFAFPYWKYECYFDEKLPLLVSNIKNRLVEKKFSYHDWEIENEDYNIDGWLQSEKYFSNHLTKIYFNFEYDFKQKIYKKYKVIFEKKVILISIRRGDFTNNPDFYQPTLKYYYSALIYFFKDWQDRNIIFISDDLEYCKFHFDFLKNAFFATDLNDIEQLCLGSMCDDFIISNSTFSWWVAWLGEKTNSRVIRPERNFIGQLGMKFDETDFFPERWLVHSYKQSKLELKNVVFIINLDDNLTINKKFLKICLNYISEYFVVTILLRSNKKKKLQFFLKEYDCKNQNIIYTDKPYHEAIEQLISKEFEIFINWDYKIFIPAFRILYSINLIETQNEQIVGLSNDKIKYLQWYLHKDNFEAFNDLGSFLNFYLNKNNNFAKKNTIFAFHKKSNWRSFQDLEIINIEGFQFSFNKIYGLRLVFIYFFSTVKMFIKMNIKMIIKK</sequence>
<dbReference type="CDD" id="cd11301">
    <property type="entry name" value="Fut1_Fut2_like"/>
    <property type="match status" value="1"/>
</dbReference>
<protein>
    <submittedName>
        <fullName evidence="4">Alpha-1,2-fucosyltransferase</fullName>
    </submittedName>
</protein>
<dbReference type="GO" id="GO:0016020">
    <property type="term" value="C:membrane"/>
    <property type="evidence" value="ECO:0007669"/>
    <property type="project" value="InterPro"/>
</dbReference>
<dbReference type="PANTHER" id="PTHR11927">
    <property type="entry name" value="GALACTOSIDE 2-L-FUCOSYLTRANSFERASE"/>
    <property type="match status" value="1"/>
</dbReference>
<feature type="transmembrane region" description="Helical" evidence="3">
    <location>
        <begin position="446"/>
        <end position="463"/>
    </location>
</feature>
<keyword evidence="3" id="KW-0812">Transmembrane</keyword>
<proteinExistence type="predicted"/>
<dbReference type="InterPro" id="IPR002516">
    <property type="entry name" value="Glyco_trans_11"/>
</dbReference>
<dbReference type="Proteomes" id="UP000294644">
    <property type="component" value="Unassembled WGS sequence"/>
</dbReference>
<dbReference type="RefSeq" id="WP_132066927.1">
    <property type="nucleotide sequence ID" value="NZ_SMFN01000017.1"/>
</dbReference>
<organism evidence="4 5">
    <name type="scientific">Flavobacterium sandaracinum</name>
    <dbReference type="NCBI Taxonomy" id="2541733"/>
    <lineage>
        <taxon>Bacteria</taxon>
        <taxon>Pseudomonadati</taxon>
        <taxon>Bacteroidota</taxon>
        <taxon>Flavobacteriia</taxon>
        <taxon>Flavobacteriales</taxon>
        <taxon>Flavobacteriaceae</taxon>
        <taxon>Flavobacterium</taxon>
    </lineage>
</organism>
<accession>A0A4R5CRP2</accession>
<keyword evidence="2 4" id="KW-0808">Transferase</keyword>
<comment type="caution">
    <text evidence="4">The sequence shown here is derived from an EMBL/GenBank/DDBJ whole genome shotgun (WGS) entry which is preliminary data.</text>
</comment>